<dbReference type="InterPro" id="IPR029787">
    <property type="entry name" value="Nucleotide_cyclase"/>
</dbReference>
<feature type="domain" description="GGDEF" evidence="3">
    <location>
        <begin position="958"/>
        <end position="1088"/>
    </location>
</feature>
<feature type="domain" description="PAS" evidence="1">
    <location>
        <begin position="313"/>
        <end position="366"/>
    </location>
</feature>
<dbReference type="InterPro" id="IPR037522">
    <property type="entry name" value="HD_GYP_dom"/>
</dbReference>
<sequence length="1268" mass="148243">MGVLESIGNQFCLDMLELSSDRICILDCEGRVHFANKAFRDKFVFEEDQDAHFPLNGVFRVEDFSRFTQMLLKAKKSEGSLQFIGIGKEEAPVIVTVKRVPSSDLKEDLLYCLFRPEERYQAPMAKINQLLSLYDFQEDTTMTISTEHKAISVIGEMAGANAVYWCPYDKKKEKFGFMPWRGDIPFGKEEEIFWFTMPLRGEKGQEESMNHYDHFPHISEDFLLELIPMEIRKELTDGVELQCMIVGEGEEPFGAVLISQKEFQTQEQILWNLFLSQLKSYVKTKREYYFFREQFYKYKFGINAIGVATWEWDIRSNTIIFSRKWAEIMGFEYEELSERLEDWKDRWHPEERQENERLLEAFLSGEIQSYSPIHRMQHREGHWKWFMTRGHLVRDRLGNPITISGFHVDITESETMRAHYLQEREKYLDIIEATRAGTWEWNIQTGKNIYNERWAEIVGYTLEELEPITDDTWANLVHPDDLVRSDEIVQSLFYREKEYYSMECRMRHKDGHWVWVLDKGKVVRWTEDGKPLQMFGTHIDITEAKLLEMEVKNREDNYRLLVESSYDIVYRLDKNGIFEFISAAWEKVLGHSIKESIGQSFEPYVHKDDLPRIQEFFWHIEHTGQRMETADYRLLHKDGSYHWFTTNAVPILDEAGLVIGFTGIARDTTEVKEANLKILEQKDELERFFKVNLDFFCITDSRGVFLKVNDAWEKFLGLKVKNLLGQNALQFVHPHDLELLKDAISQMIEDKKDGSFTLRFRRADESYVMLEWKAQYTDNLIYAAARDVTEKKKLQENLFIEKELFRTTLLSVGDGVIATDETNRVLLMNTAAQEMTGWTLEEAAGRPIDEIYKVIYEEYDLAHDSFSESRAYYRRGESNDRILLAKDGRKLPIEESISPIKGSDQGITGIVTVFRDITPKIEKQKQTEYLSYHDVLTGLYNRRFAEDMLKRIDLNRNLPLSVMMMDLNGLKLTNDAFGHDLGDLLLIHSARIMRTHLREGDILSRMGGDEFMVLMPKTSMKEAEEVKSKILKEADACEVDSVQISIAVGIATKTLKHQNIQEVVKVSDNNMYRDKLKYGKIMKHKMIDTILDRLREQYPKENEHLHHVAMIARSIGEAMGMSNEAQDRLFTAGKLHDIGKIKVPREILLKAGPLTYEEYEVVKKHAETSYQIIKSLEEYGYLAEDVLYHHERFDGKGYPEGLKGDEIPLHSRILNIADAYEAMTHERTYSRKKSLEEAAEELRAHSGTQFDPQIVDIFIRQVLKIEKN</sequence>
<dbReference type="InterPro" id="IPR035965">
    <property type="entry name" value="PAS-like_dom_sf"/>
</dbReference>
<dbReference type="Pfam" id="PF08447">
    <property type="entry name" value="PAS_3"/>
    <property type="match status" value="4"/>
</dbReference>
<dbReference type="SUPFAM" id="SSF109604">
    <property type="entry name" value="HD-domain/PDEase-like"/>
    <property type="match status" value="1"/>
</dbReference>
<dbReference type="InterPro" id="IPR000700">
    <property type="entry name" value="PAS-assoc_C"/>
</dbReference>
<feature type="domain" description="PAS" evidence="1">
    <location>
        <begin position="554"/>
        <end position="615"/>
    </location>
</feature>
<evidence type="ECO:0000259" key="1">
    <source>
        <dbReference type="PROSITE" id="PS50112"/>
    </source>
</evidence>
<dbReference type="InterPro" id="IPR013655">
    <property type="entry name" value="PAS_fold_3"/>
</dbReference>
<dbReference type="Gene3D" id="3.30.70.270">
    <property type="match status" value="1"/>
</dbReference>
<dbReference type="SMART" id="SM00091">
    <property type="entry name" value="PAS"/>
    <property type="match status" value="6"/>
</dbReference>
<dbReference type="Pfam" id="PF00990">
    <property type="entry name" value="GGDEF"/>
    <property type="match status" value="1"/>
</dbReference>
<dbReference type="Gene3D" id="3.30.450.20">
    <property type="entry name" value="PAS domain"/>
    <property type="match status" value="5"/>
</dbReference>
<dbReference type="InterPro" id="IPR043128">
    <property type="entry name" value="Rev_trsase/Diguanyl_cyclase"/>
</dbReference>
<gene>
    <name evidence="5" type="ORF">SAMN05421804_1014</name>
</gene>
<dbReference type="PROSITE" id="PS50887">
    <property type="entry name" value="GGDEF"/>
    <property type="match status" value="1"/>
</dbReference>
<dbReference type="PANTHER" id="PTHR44757:SF2">
    <property type="entry name" value="BIOFILM ARCHITECTURE MAINTENANCE PROTEIN MBAA"/>
    <property type="match status" value="1"/>
</dbReference>
<reference evidence="5 6" key="1">
    <citation type="submission" date="2016-10" db="EMBL/GenBank/DDBJ databases">
        <authorList>
            <person name="de Groot N.N."/>
        </authorList>
    </citation>
    <scope>NUCLEOTIDE SEQUENCE [LARGE SCALE GENOMIC DNA]</scope>
    <source>
        <strain evidence="5 6">CGMCC 1.5058</strain>
    </source>
</reference>
<dbReference type="InterPro" id="IPR052155">
    <property type="entry name" value="Biofilm_reg_signaling"/>
</dbReference>
<dbReference type="CDD" id="cd00130">
    <property type="entry name" value="PAS"/>
    <property type="match status" value="5"/>
</dbReference>
<dbReference type="SMART" id="SM00471">
    <property type="entry name" value="HDc"/>
    <property type="match status" value="1"/>
</dbReference>
<evidence type="ECO:0000259" key="2">
    <source>
        <dbReference type="PROSITE" id="PS50113"/>
    </source>
</evidence>
<dbReference type="NCBIfam" id="TIGR00254">
    <property type="entry name" value="GGDEF"/>
    <property type="match status" value="1"/>
</dbReference>
<feature type="domain" description="PAS" evidence="1">
    <location>
        <begin position="423"/>
        <end position="496"/>
    </location>
</feature>
<dbReference type="InterPro" id="IPR000014">
    <property type="entry name" value="PAS"/>
</dbReference>
<name>A0A1G8FR20_9CLOT</name>
<dbReference type="Pfam" id="PF13487">
    <property type="entry name" value="HD_5"/>
    <property type="match status" value="1"/>
</dbReference>
<dbReference type="InterPro" id="IPR000160">
    <property type="entry name" value="GGDEF_dom"/>
</dbReference>
<feature type="domain" description="PAC" evidence="2">
    <location>
        <begin position="500"/>
        <end position="553"/>
    </location>
</feature>
<feature type="domain" description="PAS" evidence="1">
    <location>
        <begin position="681"/>
        <end position="751"/>
    </location>
</feature>
<evidence type="ECO:0000313" key="5">
    <source>
        <dbReference type="EMBL" id="SDH84406.1"/>
    </source>
</evidence>
<dbReference type="InterPro" id="IPR001610">
    <property type="entry name" value="PAC"/>
</dbReference>
<dbReference type="AlphaFoldDB" id="A0A1G8FR20"/>
<protein>
    <submittedName>
        <fullName evidence="5">PAS domain S-box-containing protein/diguanylate cyclase (GGDEF) domain-containing protein</fullName>
    </submittedName>
</protein>
<dbReference type="PROSITE" id="PS50112">
    <property type="entry name" value="PAS"/>
    <property type="match status" value="5"/>
</dbReference>
<dbReference type="GO" id="GO:0006355">
    <property type="term" value="P:regulation of DNA-templated transcription"/>
    <property type="evidence" value="ECO:0007669"/>
    <property type="project" value="InterPro"/>
</dbReference>
<dbReference type="InterPro" id="IPR003607">
    <property type="entry name" value="HD/PDEase_dom"/>
</dbReference>
<dbReference type="CDD" id="cd01949">
    <property type="entry name" value="GGDEF"/>
    <property type="match status" value="1"/>
</dbReference>
<dbReference type="PANTHER" id="PTHR44757">
    <property type="entry name" value="DIGUANYLATE CYCLASE DGCP"/>
    <property type="match status" value="1"/>
</dbReference>
<evidence type="ECO:0000313" key="6">
    <source>
        <dbReference type="Proteomes" id="UP000183255"/>
    </source>
</evidence>
<evidence type="ECO:0000259" key="4">
    <source>
        <dbReference type="PROSITE" id="PS51832"/>
    </source>
</evidence>
<dbReference type="Pfam" id="PF00989">
    <property type="entry name" value="PAS"/>
    <property type="match status" value="1"/>
</dbReference>
<dbReference type="Proteomes" id="UP000183255">
    <property type="component" value="Unassembled WGS sequence"/>
</dbReference>
<dbReference type="SMART" id="SM00267">
    <property type="entry name" value="GGDEF"/>
    <property type="match status" value="1"/>
</dbReference>
<feature type="domain" description="PAC" evidence="2">
    <location>
        <begin position="877"/>
        <end position="929"/>
    </location>
</feature>
<dbReference type="SUPFAM" id="SSF55073">
    <property type="entry name" value="Nucleotide cyclase"/>
    <property type="match status" value="1"/>
</dbReference>
<dbReference type="SMART" id="SM00086">
    <property type="entry name" value="PAC"/>
    <property type="match status" value="5"/>
</dbReference>
<feature type="domain" description="HD-GYP" evidence="4">
    <location>
        <begin position="1079"/>
        <end position="1268"/>
    </location>
</feature>
<dbReference type="NCBIfam" id="TIGR00229">
    <property type="entry name" value="sensory_box"/>
    <property type="match status" value="5"/>
</dbReference>
<dbReference type="PROSITE" id="PS51832">
    <property type="entry name" value="HD_GYP"/>
    <property type="match status" value="1"/>
</dbReference>
<dbReference type="CDD" id="cd00077">
    <property type="entry name" value="HDc"/>
    <property type="match status" value="1"/>
</dbReference>
<feature type="domain" description="PAC" evidence="2">
    <location>
        <begin position="628"/>
        <end position="680"/>
    </location>
</feature>
<evidence type="ECO:0000259" key="3">
    <source>
        <dbReference type="PROSITE" id="PS50887"/>
    </source>
</evidence>
<proteinExistence type="predicted"/>
<accession>A0A1G8FR20</accession>
<dbReference type="SUPFAM" id="SSF55785">
    <property type="entry name" value="PYP-like sensor domain (PAS domain)"/>
    <property type="match status" value="6"/>
</dbReference>
<dbReference type="PROSITE" id="PS50113">
    <property type="entry name" value="PAC"/>
    <property type="match status" value="3"/>
</dbReference>
<dbReference type="InterPro" id="IPR013767">
    <property type="entry name" value="PAS_fold"/>
</dbReference>
<organism evidence="5 6">
    <name type="scientific">Proteiniclasticum ruminis</name>
    <dbReference type="NCBI Taxonomy" id="398199"/>
    <lineage>
        <taxon>Bacteria</taxon>
        <taxon>Bacillati</taxon>
        <taxon>Bacillota</taxon>
        <taxon>Clostridia</taxon>
        <taxon>Eubacteriales</taxon>
        <taxon>Clostridiaceae</taxon>
        <taxon>Proteiniclasticum</taxon>
    </lineage>
</organism>
<feature type="domain" description="PAS" evidence="1">
    <location>
        <begin position="801"/>
        <end position="858"/>
    </location>
</feature>
<dbReference type="Gene3D" id="1.10.3210.10">
    <property type="entry name" value="Hypothetical protein af1432"/>
    <property type="match status" value="1"/>
</dbReference>
<dbReference type="RefSeq" id="WP_036909015.1">
    <property type="nucleotide sequence ID" value="NZ_FNDZ01000001.1"/>
</dbReference>
<dbReference type="EMBL" id="FNDZ01000001">
    <property type="protein sequence ID" value="SDH84406.1"/>
    <property type="molecule type" value="Genomic_DNA"/>
</dbReference>